<name>A0ABN6Y9N9_9MICO</name>
<proteinExistence type="predicted"/>
<geneLocation type="plasmid" evidence="1 2">
    <name>pNBRC108728a</name>
</geneLocation>
<dbReference type="EMBL" id="AP027733">
    <property type="protein sequence ID" value="BDZ52711.1"/>
    <property type="molecule type" value="Genomic_DNA"/>
</dbReference>
<organism evidence="1 2">
    <name type="scientific">Frondihabitans sucicola</name>
    <dbReference type="NCBI Taxonomy" id="1268041"/>
    <lineage>
        <taxon>Bacteria</taxon>
        <taxon>Bacillati</taxon>
        <taxon>Actinomycetota</taxon>
        <taxon>Actinomycetes</taxon>
        <taxon>Micrococcales</taxon>
        <taxon>Microbacteriaceae</taxon>
        <taxon>Frondihabitans</taxon>
    </lineage>
</organism>
<reference evidence="2" key="1">
    <citation type="journal article" date="2019" name="Int. J. Syst. Evol. Microbiol.">
        <title>The Global Catalogue of Microorganisms (GCM) 10K type strain sequencing project: providing services to taxonomists for standard genome sequencing and annotation.</title>
        <authorList>
            <consortium name="The Broad Institute Genomics Platform"/>
            <consortium name="The Broad Institute Genome Sequencing Center for Infectious Disease"/>
            <person name="Wu L."/>
            <person name="Ma J."/>
        </authorList>
    </citation>
    <scope>NUCLEOTIDE SEQUENCE [LARGE SCALE GENOMIC DNA]</scope>
    <source>
        <strain evidence="2">NBRC 108728</strain>
    </source>
</reference>
<keyword evidence="2" id="KW-1185">Reference proteome</keyword>
<keyword evidence="1" id="KW-0614">Plasmid</keyword>
<evidence type="ECO:0000313" key="1">
    <source>
        <dbReference type="EMBL" id="BDZ52711.1"/>
    </source>
</evidence>
<dbReference type="RefSeq" id="WP_286346993.1">
    <property type="nucleotide sequence ID" value="NZ_AP027733.1"/>
</dbReference>
<dbReference type="Proteomes" id="UP001321486">
    <property type="component" value="Plasmid pNBRC108728a"/>
</dbReference>
<sequence length="175" mass="19262">MSIEPPISLTPSLTPGPIITSEEQLDALPIHSVVQLVDDPEFPTAEYFEKYSMGTNGSWLKLDPTDRDDGETLAASGYLVYAATRWQRDRLGYIRLVSLPGAEAPAPPVFDEWPASETRVGDVVILHLAHIASRAAAVVEIEMIGTHPQITLEGVERPYPTERWKIEMVTEGPAL</sequence>
<gene>
    <name evidence="1" type="ORF">GCM10025867_49520</name>
</gene>
<accession>A0ABN6Y9N9</accession>
<protein>
    <submittedName>
        <fullName evidence="1">Uncharacterized protein</fullName>
    </submittedName>
</protein>
<evidence type="ECO:0000313" key="2">
    <source>
        <dbReference type="Proteomes" id="UP001321486"/>
    </source>
</evidence>